<reference evidence="4" key="1">
    <citation type="journal article" date="2023" name="Science">
        <title>Elucidation of the pathway for biosynthesis of saponin adjuvants from the soapbark tree.</title>
        <authorList>
            <person name="Reed J."/>
            <person name="Orme A."/>
            <person name="El-Demerdash A."/>
            <person name="Owen C."/>
            <person name="Martin L.B.B."/>
            <person name="Misra R.C."/>
            <person name="Kikuchi S."/>
            <person name="Rejzek M."/>
            <person name="Martin A.C."/>
            <person name="Harkess A."/>
            <person name="Leebens-Mack J."/>
            <person name="Louveau T."/>
            <person name="Stephenson M.J."/>
            <person name="Osbourn A."/>
        </authorList>
    </citation>
    <scope>NUCLEOTIDE SEQUENCE</scope>
    <source>
        <strain evidence="4">S10</strain>
    </source>
</reference>
<comment type="similarity">
    <text evidence="1">Belongs to the LOB domain-containing protein family.</text>
</comment>
<comment type="caution">
    <text evidence="4">The sequence shown here is derived from an EMBL/GenBank/DDBJ whole genome shotgun (WGS) entry which is preliminary data.</text>
</comment>
<evidence type="ECO:0000256" key="1">
    <source>
        <dbReference type="ARBA" id="ARBA00005474"/>
    </source>
</evidence>
<gene>
    <name evidence="4" type="ORF">O6P43_031901</name>
</gene>
<sequence>MAAYFPAEKNDEYLSVQRVFGLKNMAKMLRELEERHREEVVKSLLWEASMWTQYPTEGPLGQYRKLQHELDLLRDSLNQLIMNMGVNKNHAVLPPNNINGHDHTRSVILGLQGPEIENPAGSIQSMMQLQRGGQAGILRGPAAAVPYSMSNGDGGQGIGGSINGGYWQGQAGSSSNRGFNYNHRVMMGQGGQLQGVNQGGNYFSPDEYVAAQRRFLNQSTPQRHYQMVQVGNIVNFQHQPQNSYQNFTNIQGKEISSFFLLLLSYLFS</sequence>
<dbReference type="PROSITE" id="PS50891">
    <property type="entry name" value="LOB"/>
    <property type="match status" value="1"/>
</dbReference>
<dbReference type="InterPro" id="IPR004883">
    <property type="entry name" value="LOB"/>
</dbReference>
<evidence type="ECO:0000313" key="4">
    <source>
        <dbReference type="EMBL" id="KAJ7947048.1"/>
    </source>
</evidence>
<organism evidence="4 5">
    <name type="scientific">Quillaja saponaria</name>
    <name type="common">Soap bark tree</name>
    <dbReference type="NCBI Taxonomy" id="32244"/>
    <lineage>
        <taxon>Eukaryota</taxon>
        <taxon>Viridiplantae</taxon>
        <taxon>Streptophyta</taxon>
        <taxon>Embryophyta</taxon>
        <taxon>Tracheophyta</taxon>
        <taxon>Spermatophyta</taxon>
        <taxon>Magnoliopsida</taxon>
        <taxon>eudicotyledons</taxon>
        <taxon>Gunneridae</taxon>
        <taxon>Pentapetalae</taxon>
        <taxon>rosids</taxon>
        <taxon>fabids</taxon>
        <taxon>Fabales</taxon>
        <taxon>Quillajaceae</taxon>
        <taxon>Quillaja</taxon>
    </lineage>
</organism>
<protein>
    <submittedName>
        <fullName evidence="4">LOB domain-containing protein</fullName>
    </submittedName>
</protein>
<dbReference type="PANTHER" id="PTHR31301:SF165">
    <property type="entry name" value="LOB DOMAIN PROTEIN"/>
    <property type="match status" value="1"/>
</dbReference>
<keyword evidence="2" id="KW-0175">Coiled coil</keyword>
<dbReference type="Pfam" id="PF03195">
    <property type="entry name" value="LOB"/>
    <property type="match status" value="1"/>
</dbReference>
<dbReference type="PANTHER" id="PTHR31301">
    <property type="entry name" value="LOB DOMAIN-CONTAINING PROTEIN 4-RELATED"/>
    <property type="match status" value="1"/>
</dbReference>
<feature type="domain" description="LOB" evidence="3">
    <location>
        <begin position="1"/>
        <end position="84"/>
    </location>
</feature>
<proteinExistence type="inferred from homology"/>
<dbReference type="KEGG" id="qsa:O6P43_031901"/>
<feature type="coiled-coil region" evidence="2">
    <location>
        <begin position="22"/>
        <end position="83"/>
    </location>
</feature>
<accession>A0AAD7KWT4</accession>
<evidence type="ECO:0000256" key="2">
    <source>
        <dbReference type="SAM" id="Coils"/>
    </source>
</evidence>
<evidence type="ECO:0000259" key="3">
    <source>
        <dbReference type="PROSITE" id="PS50891"/>
    </source>
</evidence>
<evidence type="ECO:0000313" key="5">
    <source>
        <dbReference type="Proteomes" id="UP001163823"/>
    </source>
</evidence>
<dbReference type="AlphaFoldDB" id="A0AAD7KWT4"/>
<dbReference type="Proteomes" id="UP001163823">
    <property type="component" value="Chromosome 13"/>
</dbReference>
<keyword evidence="5" id="KW-1185">Reference proteome</keyword>
<dbReference type="EMBL" id="JARAOO010000013">
    <property type="protein sequence ID" value="KAJ7947048.1"/>
    <property type="molecule type" value="Genomic_DNA"/>
</dbReference>
<name>A0AAD7KWT4_QUISA</name>